<evidence type="ECO:0000259" key="4">
    <source>
        <dbReference type="PROSITE" id="PS52035"/>
    </source>
</evidence>
<dbReference type="Pfam" id="PF18027">
    <property type="entry name" value="Pepdidase_M14_N"/>
    <property type="match status" value="1"/>
</dbReference>
<dbReference type="PANTHER" id="PTHR12756">
    <property type="entry name" value="CYTOSOLIC CARBOXYPEPTIDASE"/>
    <property type="match status" value="1"/>
</dbReference>
<evidence type="ECO:0000256" key="2">
    <source>
        <dbReference type="ARBA" id="ARBA00005988"/>
    </source>
</evidence>
<dbReference type="PANTHER" id="PTHR12756:SF11">
    <property type="entry name" value="CYTOSOLIC CARBOXYPEPTIDASE 1"/>
    <property type="match status" value="1"/>
</dbReference>
<dbReference type="InterPro" id="IPR050821">
    <property type="entry name" value="Cytosolic_carboxypeptidase"/>
</dbReference>
<dbReference type="GO" id="GO:0006508">
    <property type="term" value="P:proteolysis"/>
    <property type="evidence" value="ECO:0007669"/>
    <property type="project" value="InterPro"/>
</dbReference>
<dbReference type="Gene3D" id="3.40.630.10">
    <property type="entry name" value="Zn peptidases"/>
    <property type="match status" value="1"/>
</dbReference>
<keyword evidence="6" id="KW-1185">Reference proteome</keyword>
<dbReference type="InterPro" id="IPR040626">
    <property type="entry name" value="Pepdidase_M14_N"/>
</dbReference>
<comment type="cofactor">
    <cofactor evidence="1">
        <name>Zn(2+)</name>
        <dbReference type="ChEBI" id="CHEBI:29105"/>
    </cofactor>
</comment>
<dbReference type="Gene3D" id="2.60.40.3120">
    <property type="match status" value="1"/>
</dbReference>
<dbReference type="PROSITE" id="PS52035">
    <property type="entry name" value="PEPTIDASE_M14"/>
    <property type="match status" value="1"/>
</dbReference>
<protein>
    <recommendedName>
        <fullName evidence="4">Peptidase M14 domain-containing protein</fullName>
    </recommendedName>
</protein>
<accession>A0A1Y3B9Y4</accession>
<evidence type="ECO:0000313" key="5">
    <source>
        <dbReference type="EMBL" id="OTF76376.1"/>
    </source>
</evidence>
<sequence>MPKKVIPSPELNFQDPISIKNSSFHPMTYPFLLNAIRLKNYFHIKLLDHVGQRLFPIKNKKLDIVYDIEKSDDRIDENHLRFESRFECGNLRKAFIQSNMNNNEEEYVLILNTDVNCTSHTQWFYFYVGQMRTNQKYRFKIINCEKKSILFNHGQQPSFYSSREFEKSGKTWQRIHDNEPMKNNEYIVAYYRNHFVKNGEFKNLLKGKLYYTLEFTFSQLKTNISYWSYIADNNNRREKSENQIFFTSQTLCSTLKGNDLPVMTITSNNEFDRKHYIMITARVHPSESNSSWLIKGFIDFLLHSSDDQSINLKRKRLLDKYVFKIIPMLNPDGVINGWYVAHHHNLII</sequence>
<dbReference type="GO" id="GO:0004181">
    <property type="term" value="F:metallocarboxypeptidase activity"/>
    <property type="evidence" value="ECO:0007669"/>
    <property type="project" value="InterPro"/>
</dbReference>
<feature type="domain" description="Peptidase M14" evidence="4">
    <location>
        <begin position="209"/>
        <end position="348"/>
    </location>
</feature>
<comment type="caution">
    <text evidence="5">The sequence shown here is derived from an EMBL/GenBank/DDBJ whole genome shotgun (WGS) entry which is preliminary data.</text>
</comment>
<name>A0A1Y3B9Y4_EURMA</name>
<dbReference type="InterPro" id="IPR000834">
    <property type="entry name" value="Peptidase_M14"/>
</dbReference>
<reference evidence="5 6" key="1">
    <citation type="submission" date="2017-03" db="EMBL/GenBank/DDBJ databases">
        <title>Genome Survey of Euroglyphus maynei.</title>
        <authorList>
            <person name="Arlian L.G."/>
            <person name="Morgan M.S."/>
            <person name="Rider S.D."/>
        </authorList>
    </citation>
    <scope>NUCLEOTIDE SEQUENCE [LARGE SCALE GENOMIC DNA]</scope>
    <source>
        <strain evidence="5">Arlian Lab</strain>
        <tissue evidence="5">Whole body</tissue>
    </source>
</reference>
<evidence type="ECO:0000313" key="6">
    <source>
        <dbReference type="Proteomes" id="UP000194236"/>
    </source>
</evidence>
<organism evidence="5 6">
    <name type="scientific">Euroglyphus maynei</name>
    <name type="common">Mayne's house dust mite</name>
    <dbReference type="NCBI Taxonomy" id="6958"/>
    <lineage>
        <taxon>Eukaryota</taxon>
        <taxon>Metazoa</taxon>
        <taxon>Ecdysozoa</taxon>
        <taxon>Arthropoda</taxon>
        <taxon>Chelicerata</taxon>
        <taxon>Arachnida</taxon>
        <taxon>Acari</taxon>
        <taxon>Acariformes</taxon>
        <taxon>Sarcoptiformes</taxon>
        <taxon>Astigmata</taxon>
        <taxon>Psoroptidia</taxon>
        <taxon>Analgoidea</taxon>
        <taxon>Pyroglyphidae</taxon>
        <taxon>Pyroglyphinae</taxon>
        <taxon>Euroglyphus</taxon>
    </lineage>
</organism>
<dbReference type="GO" id="GO:0008270">
    <property type="term" value="F:zinc ion binding"/>
    <property type="evidence" value="ECO:0007669"/>
    <property type="project" value="InterPro"/>
</dbReference>
<dbReference type="AlphaFoldDB" id="A0A1Y3B9Y4"/>
<proteinExistence type="inferred from homology"/>
<dbReference type="OrthoDB" id="10253041at2759"/>
<dbReference type="Pfam" id="PF00246">
    <property type="entry name" value="Peptidase_M14"/>
    <property type="match status" value="1"/>
</dbReference>
<comment type="similarity">
    <text evidence="2 3">Belongs to the peptidase M14 family.</text>
</comment>
<evidence type="ECO:0000256" key="3">
    <source>
        <dbReference type="PROSITE-ProRule" id="PRU01379"/>
    </source>
</evidence>
<evidence type="ECO:0000256" key="1">
    <source>
        <dbReference type="ARBA" id="ARBA00001947"/>
    </source>
</evidence>
<dbReference type="Proteomes" id="UP000194236">
    <property type="component" value="Unassembled WGS sequence"/>
</dbReference>
<gene>
    <name evidence="5" type="ORF">BLA29_000322</name>
</gene>
<dbReference type="SUPFAM" id="SSF53187">
    <property type="entry name" value="Zn-dependent exopeptidases"/>
    <property type="match status" value="1"/>
</dbReference>
<dbReference type="EMBL" id="MUJZ01037774">
    <property type="protein sequence ID" value="OTF76376.1"/>
    <property type="molecule type" value="Genomic_DNA"/>
</dbReference>
<comment type="caution">
    <text evidence="3">Lacks conserved residue(s) required for the propagation of feature annotation.</text>
</comment>